<accession>A0A918PV24</accession>
<organism evidence="1 2">
    <name type="scientific">Echinicola pacifica</name>
    <dbReference type="NCBI Taxonomy" id="346377"/>
    <lineage>
        <taxon>Bacteria</taxon>
        <taxon>Pseudomonadati</taxon>
        <taxon>Bacteroidota</taxon>
        <taxon>Cytophagia</taxon>
        <taxon>Cytophagales</taxon>
        <taxon>Cyclobacteriaceae</taxon>
        <taxon>Echinicola</taxon>
    </lineage>
</organism>
<dbReference type="Proteomes" id="UP000619457">
    <property type="component" value="Unassembled WGS sequence"/>
</dbReference>
<reference evidence="1" key="2">
    <citation type="submission" date="2020-09" db="EMBL/GenBank/DDBJ databases">
        <authorList>
            <person name="Sun Q."/>
            <person name="Kim S."/>
        </authorList>
    </citation>
    <scope>NUCLEOTIDE SEQUENCE</scope>
    <source>
        <strain evidence="1">KCTC 12368</strain>
    </source>
</reference>
<gene>
    <name evidence="1" type="primary">porP</name>
    <name evidence="1" type="ORF">GCM10007049_15010</name>
</gene>
<evidence type="ECO:0000313" key="2">
    <source>
        <dbReference type="Proteomes" id="UP000619457"/>
    </source>
</evidence>
<proteinExistence type="predicted"/>
<keyword evidence="2" id="KW-1185">Reference proteome</keyword>
<dbReference type="NCBIfam" id="TIGR03519">
    <property type="entry name" value="T9SS_PorP_fam"/>
    <property type="match status" value="1"/>
</dbReference>
<evidence type="ECO:0000313" key="1">
    <source>
        <dbReference type="EMBL" id="GGZ23124.1"/>
    </source>
</evidence>
<dbReference type="AlphaFoldDB" id="A0A918PV24"/>
<protein>
    <submittedName>
        <fullName evidence="1">Membrane protein</fullName>
    </submittedName>
</protein>
<name>A0A918PV24_9BACT</name>
<comment type="caution">
    <text evidence="1">The sequence shown here is derived from an EMBL/GenBank/DDBJ whole genome shotgun (WGS) entry which is preliminary data.</text>
</comment>
<sequence>MLAATDSKLYAQQDAQFTQYMYNGLYYNPAYAGREDGYQFSALHRSQWLGYSTTSGQGGAPTTQLVTATGRIPGKSIGWGFSFVNDDIGPVTSQELNLSAAYHLKMRRGHLSLGVSGGFFSNTINFDEIDVVNPDPTIPSNGDETQMTANFGAGLMYEAPKYYISLSSRHVNEPTFEFGEDSFENQLVNHSYLMVGYKIKTFAQVTFDPSFLLKSEGFDNFSYDLSVIATHNDRISGGLSYRGEESVSVLFGYKLLRDRSLRIGYAFDIVVNGNEAKSPTSHEFMLTYNLPSVSKKIESIIQRTPRFRF</sequence>
<dbReference type="EMBL" id="BMWX01000002">
    <property type="protein sequence ID" value="GGZ23124.1"/>
    <property type="molecule type" value="Genomic_DNA"/>
</dbReference>
<dbReference type="Pfam" id="PF11751">
    <property type="entry name" value="PorP_SprF"/>
    <property type="match status" value="1"/>
</dbReference>
<reference evidence="1" key="1">
    <citation type="journal article" date="2014" name="Int. J. Syst. Evol. Microbiol.">
        <title>Complete genome sequence of Corynebacterium casei LMG S-19264T (=DSM 44701T), isolated from a smear-ripened cheese.</title>
        <authorList>
            <consortium name="US DOE Joint Genome Institute (JGI-PGF)"/>
            <person name="Walter F."/>
            <person name="Albersmeier A."/>
            <person name="Kalinowski J."/>
            <person name="Ruckert C."/>
        </authorList>
    </citation>
    <scope>NUCLEOTIDE SEQUENCE</scope>
    <source>
        <strain evidence="1">KCTC 12368</strain>
    </source>
</reference>
<dbReference type="InterPro" id="IPR019861">
    <property type="entry name" value="PorP/SprF_Bacteroidetes"/>
</dbReference>